<dbReference type="Proteomes" id="UP001161325">
    <property type="component" value="Unassembled WGS sequence"/>
</dbReference>
<evidence type="ECO:0000313" key="2">
    <source>
        <dbReference type="Proteomes" id="UP001161325"/>
    </source>
</evidence>
<dbReference type="EMBL" id="BRXS01000002">
    <property type="protein sequence ID" value="GLC25065.1"/>
    <property type="molecule type" value="Genomic_DNA"/>
</dbReference>
<sequence length="164" mass="17966">MIASVIAEVRESATADLPGCIARVAALRGVELLDRVTVYDWWKSAAEFVAVQYPALFLTWDGSAAARREHTGRDSVTDLLLSYVFRSANMDEVQRHLLHVPEAVLTWLDEFPTLHRVEGKTVHAVAPGVEIEIGASVDRLKDGGLLWAVDIGPVPFHARDVAAP</sequence>
<name>A0AA37QEV5_9BACT</name>
<reference evidence="1" key="1">
    <citation type="submission" date="2022-08" db="EMBL/GenBank/DDBJ databases">
        <title>Draft genome sequencing of Roseisolibacter agri AW1220.</title>
        <authorList>
            <person name="Tobiishi Y."/>
            <person name="Tonouchi A."/>
        </authorList>
    </citation>
    <scope>NUCLEOTIDE SEQUENCE</scope>
    <source>
        <strain evidence="1">AW1220</strain>
    </source>
</reference>
<accession>A0AA37QEV5</accession>
<gene>
    <name evidence="1" type="ORF">rosag_15780</name>
</gene>
<dbReference type="AlphaFoldDB" id="A0AA37QEV5"/>
<dbReference type="RefSeq" id="WP_284349506.1">
    <property type="nucleotide sequence ID" value="NZ_BRXS01000002.1"/>
</dbReference>
<comment type="caution">
    <text evidence="1">The sequence shown here is derived from an EMBL/GenBank/DDBJ whole genome shotgun (WGS) entry which is preliminary data.</text>
</comment>
<keyword evidence="2" id="KW-1185">Reference proteome</keyword>
<protein>
    <submittedName>
        <fullName evidence="1">Uncharacterized protein</fullName>
    </submittedName>
</protein>
<proteinExistence type="predicted"/>
<organism evidence="1 2">
    <name type="scientific">Roseisolibacter agri</name>
    <dbReference type="NCBI Taxonomy" id="2014610"/>
    <lineage>
        <taxon>Bacteria</taxon>
        <taxon>Pseudomonadati</taxon>
        <taxon>Gemmatimonadota</taxon>
        <taxon>Gemmatimonadia</taxon>
        <taxon>Gemmatimonadales</taxon>
        <taxon>Gemmatimonadaceae</taxon>
        <taxon>Roseisolibacter</taxon>
    </lineage>
</organism>
<evidence type="ECO:0000313" key="1">
    <source>
        <dbReference type="EMBL" id="GLC25065.1"/>
    </source>
</evidence>